<gene>
    <name evidence="2" type="ORF">CP970_17965</name>
</gene>
<proteinExistence type="predicted"/>
<dbReference type="KEGG" id="ska:CP970_17965"/>
<dbReference type="OrthoDB" id="3831541at2"/>
<feature type="region of interest" description="Disordered" evidence="1">
    <location>
        <begin position="104"/>
        <end position="139"/>
    </location>
</feature>
<keyword evidence="3" id="KW-1185">Reference proteome</keyword>
<accession>A0A5J6GF47</accession>
<name>A0A5J6GF47_STRKN</name>
<feature type="compositionally biased region" description="Basic and acidic residues" evidence="1">
    <location>
        <begin position="104"/>
        <end position="130"/>
    </location>
</feature>
<dbReference type="EMBL" id="CP023699">
    <property type="protein sequence ID" value="QEU92541.1"/>
    <property type="molecule type" value="Genomic_DNA"/>
</dbReference>
<protein>
    <submittedName>
        <fullName evidence="2">WXG100 family type VII secretion target</fullName>
    </submittedName>
</protein>
<dbReference type="RefSeq" id="WP_055547552.1">
    <property type="nucleotide sequence ID" value="NZ_CP023699.1"/>
</dbReference>
<evidence type="ECO:0000313" key="2">
    <source>
        <dbReference type="EMBL" id="QEU92541.1"/>
    </source>
</evidence>
<reference evidence="2 3" key="1">
    <citation type="submission" date="2017-09" db="EMBL/GenBank/DDBJ databases">
        <authorList>
            <person name="Lee N."/>
            <person name="Cho B.-K."/>
        </authorList>
    </citation>
    <scope>NUCLEOTIDE SEQUENCE [LARGE SCALE GENOMIC DNA]</scope>
    <source>
        <strain evidence="2 3">ATCC 12853</strain>
    </source>
</reference>
<dbReference type="Proteomes" id="UP000325529">
    <property type="component" value="Chromosome"/>
</dbReference>
<dbReference type="AlphaFoldDB" id="A0A5J6GF47"/>
<evidence type="ECO:0000313" key="3">
    <source>
        <dbReference type="Proteomes" id="UP000325529"/>
    </source>
</evidence>
<evidence type="ECO:0000256" key="1">
    <source>
        <dbReference type="SAM" id="MobiDB-lite"/>
    </source>
</evidence>
<organism evidence="2 3">
    <name type="scientific">Streptomyces kanamyceticus</name>
    <dbReference type="NCBI Taxonomy" id="1967"/>
    <lineage>
        <taxon>Bacteria</taxon>
        <taxon>Bacillati</taxon>
        <taxon>Actinomycetota</taxon>
        <taxon>Actinomycetes</taxon>
        <taxon>Kitasatosporales</taxon>
        <taxon>Streptomycetaceae</taxon>
        <taxon>Streptomyces</taxon>
    </lineage>
</organism>
<sequence length="391" mass="41029">MSALSGEAFPALGFVPCPGDHDAVDKVADAIRETASALGEVKRVLKGADDGEWRGKAAVAFRELLDEDFRPRIDDAFDSFDGAKDVARGWADYMRDKQKAARALEREAAEAQHAADKAEAEAKAKAKDETSDATDPLEEVRKRARTLHSTYEEEGKSAAGRLRKAIGIAPNEPGFWEKLGGTIGDWLDGFGDLLATLHDLAIEYLGRLAPLLDLIGDIAGLLSALTGLMAFVPGLQFLGAASLFLSGTALAAHYLSAVGTTGSFGKAALTKDVIMDAAGFGLAKAGSKIGDDVLATARSSGAPTRVARQFIGPDKEVPHGFFHLAMGGSVGAGTRGYAMSQSEMSSRTAGFFMTWTGNVMTAEGGGDTLETVGKIAAWDFGPTTQQPKVTG</sequence>